<feature type="domain" description="HTH lysR-type" evidence="5">
    <location>
        <begin position="16"/>
        <end position="72"/>
    </location>
</feature>
<protein>
    <submittedName>
        <fullName evidence="6">DNA-binding transcriptional LysR family regulator</fullName>
    </submittedName>
</protein>
<comment type="similarity">
    <text evidence="1">Belongs to the LysR transcriptional regulatory family.</text>
</comment>
<evidence type="ECO:0000256" key="4">
    <source>
        <dbReference type="ARBA" id="ARBA00023163"/>
    </source>
</evidence>
<dbReference type="InterPro" id="IPR005119">
    <property type="entry name" value="LysR_subst-bd"/>
</dbReference>
<name>A0ABU1K0U3_9PROT</name>
<keyword evidence="2" id="KW-0805">Transcription regulation</keyword>
<dbReference type="EMBL" id="JAVDPW010000020">
    <property type="protein sequence ID" value="MDR6294511.1"/>
    <property type="molecule type" value="Genomic_DNA"/>
</dbReference>
<accession>A0ABU1K0U3</accession>
<dbReference type="GO" id="GO:0003677">
    <property type="term" value="F:DNA binding"/>
    <property type="evidence" value="ECO:0007669"/>
    <property type="project" value="UniProtKB-KW"/>
</dbReference>
<dbReference type="InterPro" id="IPR036390">
    <property type="entry name" value="WH_DNA-bd_sf"/>
</dbReference>
<organism evidence="6 7">
    <name type="scientific">Inquilinus ginsengisoli</name>
    <dbReference type="NCBI Taxonomy" id="363840"/>
    <lineage>
        <taxon>Bacteria</taxon>
        <taxon>Pseudomonadati</taxon>
        <taxon>Pseudomonadota</taxon>
        <taxon>Alphaproteobacteria</taxon>
        <taxon>Rhodospirillales</taxon>
        <taxon>Rhodospirillaceae</taxon>
        <taxon>Inquilinus</taxon>
    </lineage>
</organism>
<dbReference type="PROSITE" id="PS50931">
    <property type="entry name" value="HTH_LYSR"/>
    <property type="match status" value="1"/>
</dbReference>
<dbReference type="Pfam" id="PF00126">
    <property type="entry name" value="HTH_1"/>
    <property type="match status" value="1"/>
</dbReference>
<dbReference type="RefSeq" id="WP_309802069.1">
    <property type="nucleotide sequence ID" value="NZ_JAVDPW010000020.1"/>
</dbReference>
<dbReference type="CDD" id="cd05466">
    <property type="entry name" value="PBP2_LTTR_substrate"/>
    <property type="match status" value="1"/>
</dbReference>
<evidence type="ECO:0000259" key="5">
    <source>
        <dbReference type="PROSITE" id="PS50931"/>
    </source>
</evidence>
<keyword evidence="7" id="KW-1185">Reference proteome</keyword>
<dbReference type="Pfam" id="PF03466">
    <property type="entry name" value="LysR_substrate"/>
    <property type="match status" value="1"/>
</dbReference>
<evidence type="ECO:0000313" key="7">
    <source>
        <dbReference type="Proteomes" id="UP001262410"/>
    </source>
</evidence>
<evidence type="ECO:0000256" key="3">
    <source>
        <dbReference type="ARBA" id="ARBA00023125"/>
    </source>
</evidence>
<dbReference type="SUPFAM" id="SSF46785">
    <property type="entry name" value="Winged helix' DNA-binding domain"/>
    <property type="match status" value="1"/>
</dbReference>
<dbReference type="Gene3D" id="1.10.10.10">
    <property type="entry name" value="Winged helix-like DNA-binding domain superfamily/Winged helix DNA-binding domain"/>
    <property type="match status" value="1"/>
</dbReference>
<dbReference type="SUPFAM" id="SSF53850">
    <property type="entry name" value="Periplasmic binding protein-like II"/>
    <property type="match status" value="1"/>
</dbReference>
<dbReference type="InterPro" id="IPR036388">
    <property type="entry name" value="WH-like_DNA-bd_sf"/>
</dbReference>
<evidence type="ECO:0000256" key="2">
    <source>
        <dbReference type="ARBA" id="ARBA00023015"/>
    </source>
</evidence>
<dbReference type="InterPro" id="IPR000847">
    <property type="entry name" value="LysR_HTH_N"/>
</dbReference>
<comment type="caution">
    <text evidence="6">The sequence shown here is derived from an EMBL/GenBank/DDBJ whole genome shotgun (WGS) entry which is preliminary data.</text>
</comment>
<dbReference type="PANTHER" id="PTHR30126">
    <property type="entry name" value="HTH-TYPE TRANSCRIPTIONAL REGULATOR"/>
    <property type="match status" value="1"/>
</dbReference>
<gene>
    <name evidence="6" type="ORF">E9232_007065</name>
</gene>
<reference evidence="6 7" key="1">
    <citation type="submission" date="2023-07" db="EMBL/GenBank/DDBJ databases">
        <title>Sorghum-associated microbial communities from plants grown in Nebraska, USA.</title>
        <authorList>
            <person name="Schachtman D."/>
        </authorList>
    </citation>
    <scope>NUCLEOTIDE SEQUENCE [LARGE SCALE GENOMIC DNA]</scope>
    <source>
        <strain evidence="6 7">584</strain>
    </source>
</reference>
<evidence type="ECO:0000313" key="6">
    <source>
        <dbReference type="EMBL" id="MDR6294511.1"/>
    </source>
</evidence>
<sequence length="306" mass="33217">MDQLTHAPVPPISEADLRLLRIFRAVAEAGGLTAAERPLGMERSTISRHLQALETRLGARLCFRGPAGFELTAFGASALQAAIAACDALETVRHELNLARNILTGELRIGIADNCLSNPRCRLVGALARFREIAPDVTLNLSIGLPDELVEGISERRLHLAVSGQPAGNPRLDYRSLFTEEFRLYIAADVQPPPGLAELNGGGFALVTRTNDRRTQTLARHLDLKRIAVAFGLEAVATMVAGGGFVGFLPTHYAEMLTPMYRLREVGGAEAFRYTTQFSLIWAVDRPLSPSGRLFVRLLADLPEGA</sequence>
<keyword evidence="3 6" id="KW-0238">DNA-binding</keyword>
<proteinExistence type="inferred from homology"/>
<dbReference type="Gene3D" id="3.40.190.290">
    <property type="match status" value="1"/>
</dbReference>
<evidence type="ECO:0000256" key="1">
    <source>
        <dbReference type="ARBA" id="ARBA00009437"/>
    </source>
</evidence>
<keyword evidence="4" id="KW-0804">Transcription</keyword>
<dbReference type="Proteomes" id="UP001262410">
    <property type="component" value="Unassembled WGS sequence"/>
</dbReference>
<dbReference type="PANTHER" id="PTHR30126:SF98">
    <property type="entry name" value="HTH-TYPE TRANSCRIPTIONAL ACTIVATOR BAUR"/>
    <property type="match status" value="1"/>
</dbReference>